<feature type="transmembrane region" description="Helical" evidence="6">
    <location>
        <begin position="193"/>
        <end position="215"/>
    </location>
</feature>
<evidence type="ECO:0000256" key="2">
    <source>
        <dbReference type="ARBA" id="ARBA00022448"/>
    </source>
</evidence>
<reference evidence="8" key="1">
    <citation type="journal article" date="2020" name="Stud. Mycol.">
        <title>101 Dothideomycetes genomes: a test case for predicting lifestyles and emergence of pathogens.</title>
        <authorList>
            <person name="Haridas S."/>
            <person name="Albert R."/>
            <person name="Binder M."/>
            <person name="Bloem J."/>
            <person name="Labutti K."/>
            <person name="Salamov A."/>
            <person name="Andreopoulos B."/>
            <person name="Baker S."/>
            <person name="Barry K."/>
            <person name="Bills G."/>
            <person name="Bluhm B."/>
            <person name="Cannon C."/>
            <person name="Castanera R."/>
            <person name="Culley D."/>
            <person name="Daum C."/>
            <person name="Ezra D."/>
            <person name="Gonzalez J."/>
            <person name="Henrissat B."/>
            <person name="Kuo A."/>
            <person name="Liang C."/>
            <person name="Lipzen A."/>
            <person name="Lutzoni F."/>
            <person name="Magnuson J."/>
            <person name="Mondo S."/>
            <person name="Nolan M."/>
            <person name="Ohm R."/>
            <person name="Pangilinan J."/>
            <person name="Park H.-J."/>
            <person name="Ramirez L."/>
            <person name="Alfaro M."/>
            <person name="Sun H."/>
            <person name="Tritt A."/>
            <person name="Yoshinaga Y."/>
            <person name="Zwiers L.-H."/>
            <person name="Turgeon B."/>
            <person name="Goodwin S."/>
            <person name="Spatafora J."/>
            <person name="Crous P."/>
            <person name="Grigoriev I."/>
        </authorList>
    </citation>
    <scope>NUCLEOTIDE SEQUENCE</scope>
    <source>
        <strain evidence="8">CBS 113389</strain>
    </source>
</reference>
<dbReference type="PRINTS" id="PR01035">
    <property type="entry name" value="TCRTETA"/>
</dbReference>
<keyword evidence="4 6" id="KW-1133">Transmembrane helix</keyword>
<evidence type="ECO:0000256" key="6">
    <source>
        <dbReference type="SAM" id="Phobius"/>
    </source>
</evidence>
<dbReference type="PANTHER" id="PTHR23504:SF2">
    <property type="entry name" value="TRANSPORTER, PUTATIVE (AFU_ORTHOLOGUE AFUA_8G04150)-RELATED"/>
    <property type="match status" value="1"/>
</dbReference>
<feature type="transmembrane region" description="Helical" evidence="6">
    <location>
        <begin position="21"/>
        <end position="43"/>
    </location>
</feature>
<dbReference type="AlphaFoldDB" id="A0A6A6Q5G6"/>
<gene>
    <name evidence="8" type="ORF">BDY17DRAFT_274365</name>
</gene>
<evidence type="ECO:0000256" key="1">
    <source>
        <dbReference type="ARBA" id="ARBA00004141"/>
    </source>
</evidence>
<dbReference type="PANTHER" id="PTHR23504">
    <property type="entry name" value="MAJOR FACILITATOR SUPERFAMILY DOMAIN-CONTAINING PROTEIN 10"/>
    <property type="match status" value="1"/>
</dbReference>
<dbReference type="GO" id="GO:0022857">
    <property type="term" value="F:transmembrane transporter activity"/>
    <property type="evidence" value="ECO:0007669"/>
    <property type="project" value="InterPro"/>
</dbReference>
<feature type="transmembrane region" description="Helical" evidence="6">
    <location>
        <begin position="423"/>
        <end position="450"/>
    </location>
</feature>
<feature type="transmembrane region" description="Helical" evidence="6">
    <location>
        <begin position="471"/>
        <end position="492"/>
    </location>
</feature>
<dbReference type="InterPro" id="IPR036259">
    <property type="entry name" value="MFS_trans_sf"/>
</dbReference>
<feature type="transmembrane region" description="Helical" evidence="6">
    <location>
        <begin position="398"/>
        <end position="417"/>
    </location>
</feature>
<feature type="transmembrane region" description="Helical" evidence="6">
    <location>
        <begin position="369"/>
        <end position="391"/>
    </location>
</feature>
<keyword evidence="5 6" id="KW-0472">Membrane</keyword>
<dbReference type="GO" id="GO:0016020">
    <property type="term" value="C:membrane"/>
    <property type="evidence" value="ECO:0007669"/>
    <property type="project" value="UniProtKB-SubCell"/>
</dbReference>
<evidence type="ECO:0000313" key="8">
    <source>
        <dbReference type="EMBL" id="KAF2487555.1"/>
    </source>
</evidence>
<feature type="transmembrane region" description="Helical" evidence="6">
    <location>
        <begin position="120"/>
        <end position="140"/>
    </location>
</feature>
<dbReference type="GeneID" id="54472981"/>
<feature type="transmembrane region" description="Helical" evidence="6">
    <location>
        <begin position="58"/>
        <end position="79"/>
    </location>
</feature>
<feature type="transmembrane region" description="Helical" evidence="6">
    <location>
        <begin position="91"/>
        <end position="114"/>
    </location>
</feature>
<feature type="domain" description="Major facilitator superfamily (MFS) profile" evidence="7">
    <location>
        <begin position="20"/>
        <end position="521"/>
    </location>
</feature>
<dbReference type="InterPro" id="IPR020846">
    <property type="entry name" value="MFS_dom"/>
</dbReference>
<feature type="transmembrane region" description="Helical" evidence="6">
    <location>
        <begin position="152"/>
        <end position="173"/>
    </location>
</feature>
<keyword evidence="3 6" id="KW-0812">Transmembrane</keyword>
<dbReference type="InterPro" id="IPR011701">
    <property type="entry name" value="MFS"/>
</dbReference>
<dbReference type="Proteomes" id="UP000799767">
    <property type="component" value="Unassembled WGS sequence"/>
</dbReference>
<proteinExistence type="predicted"/>
<dbReference type="PROSITE" id="PS50850">
    <property type="entry name" value="MFS"/>
    <property type="match status" value="1"/>
</dbReference>
<dbReference type="CDD" id="cd17330">
    <property type="entry name" value="MFS_SLC46_TetA_like"/>
    <property type="match status" value="1"/>
</dbReference>
<dbReference type="OrthoDB" id="10262656at2759"/>
<feature type="transmembrane region" description="Helical" evidence="6">
    <location>
        <begin position="498"/>
        <end position="516"/>
    </location>
</feature>
<evidence type="ECO:0000313" key="9">
    <source>
        <dbReference type="Proteomes" id="UP000799767"/>
    </source>
</evidence>
<evidence type="ECO:0000259" key="7">
    <source>
        <dbReference type="PROSITE" id="PS50850"/>
    </source>
</evidence>
<dbReference type="Pfam" id="PF07690">
    <property type="entry name" value="MFS_1"/>
    <property type="match status" value="1"/>
</dbReference>
<protein>
    <submittedName>
        <fullName evidence="8">Permease of the major facilitator superfamily</fullName>
    </submittedName>
</protein>
<dbReference type="RefSeq" id="XP_033594124.1">
    <property type="nucleotide sequence ID" value="XM_033731979.1"/>
</dbReference>
<accession>A0A6A6Q5G6</accession>
<dbReference type="Gene3D" id="1.20.1250.20">
    <property type="entry name" value="MFS general substrate transporter like domains"/>
    <property type="match status" value="1"/>
</dbReference>
<organism evidence="8 9">
    <name type="scientific">Neohortaea acidophila</name>
    <dbReference type="NCBI Taxonomy" id="245834"/>
    <lineage>
        <taxon>Eukaryota</taxon>
        <taxon>Fungi</taxon>
        <taxon>Dikarya</taxon>
        <taxon>Ascomycota</taxon>
        <taxon>Pezizomycotina</taxon>
        <taxon>Dothideomycetes</taxon>
        <taxon>Dothideomycetidae</taxon>
        <taxon>Mycosphaerellales</taxon>
        <taxon>Teratosphaeriaceae</taxon>
        <taxon>Neohortaea</taxon>
    </lineage>
</organism>
<dbReference type="SUPFAM" id="SSF103473">
    <property type="entry name" value="MFS general substrate transporter"/>
    <property type="match status" value="1"/>
</dbReference>
<feature type="transmembrane region" description="Helical" evidence="6">
    <location>
        <begin position="305"/>
        <end position="322"/>
    </location>
</feature>
<comment type="subcellular location">
    <subcellularLocation>
        <location evidence="1">Membrane</location>
        <topology evidence="1">Multi-pass membrane protein</topology>
    </subcellularLocation>
</comment>
<evidence type="ECO:0000256" key="5">
    <source>
        <dbReference type="ARBA" id="ARBA00023136"/>
    </source>
</evidence>
<keyword evidence="2" id="KW-0813">Transport</keyword>
<sequence length="579" mass="62804">MLLTHQRLPPRDPNKFPATQLFLLALVRVAEPIALTSILPYAWKLVLHFHVGNRSNASFYAGLLVSAFALAESITGMFWGALSDRVGRKPVLLMGCLGTVISLLVVGFAENFWVALFGRFLGGALNGNIGVIQTMVGELVSNPKHEPKAYAVMPFVWSVGTILGPCIGGFFATPVDNFPQYFSPHGIFDRFPYLLPNLICIVLMLISIIAGYLFLGETHPQLQPGSNPTPQEIEHMQRMRADSSAMTMKPSDLAPGGNLTHESYGTFNDVQEDVVEEEWKVNPDGTSRTSSVFGDAAQKVFTKRVIMITIALGIFTYHSMTFDHLLPIFLQDDRVTAGNEMISILSSGTATETGSFAGGLGLSVKDCGFIMAMNGVIALFVQAVIFPLAASWLGVWKVFMVVTALHPIAYFIVPWLVLLPPNLLYPGIYVCLTVRNCLSILAYPVLLILLKEASPAPSCLGKINGLAASTGAACRTIASPVAGLLYGVGINIDLTAVAWWASALVAVVGAIQALSIKQKHAGPQHTIRPVASCLFRQDEPREQEWLRHKPSVVRIRVQDDVDSGYNTGNERTPLLGSDA</sequence>
<name>A0A6A6Q5G6_9PEZI</name>
<evidence type="ECO:0000256" key="3">
    <source>
        <dbReference type="ARBA" id="ARBA00022692"/>
    </source>
</evidence>
<keyword evidence="9" id="KW-1185">Reference proteome</keyword>
<evidence type="ECO:0000256" key="4">
    <source>
        <dbReference type="ARBA" id="ARBA00022989"/>
    </source>
</evidence>
<dbReference type="InterPro" id="IPR001958">
    <property type="entry name" value="Tet-R_TetA/multi-R_MdtG-like"/>
</dbReference>
<dbReference type="EMBL" id="MU001631">
    <property type="protein sequence ID" value="KAF2487555.1"/>
    <property type="molecule type" value="Genomic_DNA"/>
</dbReference>